<comment type="subcellular location">
    <subcellularLocation>
        <location evidence="1">Cell envelope</location>
    </subcellularLocation>
</comment>
<dbReference type="RefSeq" id="WP_073106491.1">
    <property type="nucleotide sequence ID" value="NZ_FQZY01000013.1"/>
</dbReference>
<evidence type="ECO:0000313" key="2">
    <source>
        <dbReference type="EMBL" id="SHJ65142.1"/>
    </source>
</evidence>
<proteinExistence type="predicted"/>
<dbReference type="GO" id="GO:0030313">
    <property type="term" value="C:cell envelope"/>
    <property type="evidence" value="ECO:0007669"/>
    <property type="project" value="UniProtKB-SubCell"/>
</dbReference>
<dbReference type="OrthoDB" id="1999899at2"/>
<accession>A0A1M6L201</accession>
<dbReference type="AlphaFoldDB" id="A0A1M6L201"/>
<protein>
    <submittedName>
        <fullName evidence="2">Repeat domain (List_Bact_rpt)</fullName>
    </submittedName>
</protein>
<dbReference type="EMBL" id="FQZY01000013">
    <property type="protein sequence ID" value="SHJ65142.1"/>
    <property type="molecule type" value="Genomic_DNA"/>
</dbReference>
<evidence type="ECO:0000313" key="3">
    <source>
        <dbReference type="Proteomes" id="UP000184301"/>
    </source>
</evidence>
<dbReference type="InterPro" id="IPR042229">
    <property type="entry name" value="Listeria/Bacterioides_rpt_sf"/>
</dbReference>
<dbReference type="InterPro" id="IPR013378">
    <property type="entry name" value="InlB-like_B-rpt"/>
</dbReference>
<gene>
    <name evidence="2" type="ORF">SAMN02745243_01065</name>
</gene>
<dbReference type="Pfam" id="PF09479">
    <property type="entry name" value="Flg_new"/>
    <property type="match status" value="4"/>
</dbReference>
<reference evidence="2 3" key="1">
    <citation type="submission" date="2016-11" db="EMBL/GenBank/DDBJ databases">
        <authorList>
            <person name="Jaros S."/>
            <person name="Januszkiewicz K."/>
            <person name="Wedrychowicz H."/>
        </authorList>
    </citation>
    <scope>NUCLEOTIDE SEQUENCE [LARGE SCALE GENOMIC DNA]</scope>
    <source>
        <strain evidence="2 3">DSM 15480</strain>
    </source>
</reference>
<name>A0A1M6L201_9FIRM</name>
<evidence type="ECO:0000256" key="1">
    <source>
        <dbReference type="ARBA" id="ARBA00004196"/>
    </source>
</evidence>
<dbReference type="Gene3D" id="2.60.40.4270">
    <property type="entry name" value="Listeria-Bacteroides repeat domain"/>
    <property type="match status" value="2"/>
</dbReference>
<organism evidence="2 3">
    <name type="scientific">Hespellia stercorisuis DSM 15480</name>
    <dbReference type="NCBI Taxonomy" id="1121950"/>
    <lineage>
        <taxon>Bacteria</taxon>
        <taxon>Bacillati</taxon>
        <taxon>Bacillota</taxon>
        <taxon>Clostridia</taxon>
        <taxon>Lachnospirales</taxon>
        <taxon>Lachnospiraceae</taxon>
        <taxon>Hespellia</taxon>
    </lineage>
</organism>
<sequence length="788" mass="87510">MATGWLDISASAFCGDYNGYIRYANQLLNIAGTATADSTNGMRTFGIKESTQYRVSLQMRNRFRLGCAPNLTTGQTLTNYVFDPLDTNDATDQGGLSRTLEILSSTSQVFLCVGAWSSGASDTIFNTLNTIVLEAYLTYFTVTFQDWDGTVLKAETVIEHEAAIAPANPSRAGYIFTGWDMAFNDVTADLTVTAQYRAIGTYQVLFKNYDATVLKTEYVLEGGTATAPAVPNREGFNFSGWDVPFDNVLADMVTTAQFTRKVYHTVRFLDWDDEVLKEELVEHGYSATTPDAPVLAGYRFLGWDLPCSEILSDLDIHALYEQIIYYTVRFMDWNAAVLKTDQVESGGTATPPTNPTRSGYTFTGWLPAVFANIRADMDFTAQYEFIIVYHTVNFYSDGVLLSSQQVEDGTAAIPPLPPQKIDSIFDHWDSDFSNVTADMNVNAVFRAALEHTVIFVYSASGALLQSIDKVLSANLRDSLEGELTFEFSTLAGRGEFLRPGCVAEYEGDYFNVVRVAKTISSGLMTVAATCEHISYVLNDDRYKIDAFDYTGLPAAGLAQLLNGTQFSAGTVEFSNSVTMKINQSVTRREALMQFVAICGGEIEYSGHYINLRQHRGSTAVKQLMDGKKVTDVSVTYDSRSATESYEVAFHKVADFSVGDEVQIVFTPMHINTRTRIIAMEYNPFYKYSIRVEVGSYKPTINDNLYRIEKTATDNNDDMSAIWDEFGSMSDSFDSFEADYGNFLDTYKEVQNIAVGETSFTVTYSDGSMVTFNYSVDRNGRMTSITRAV</sequence>
<keyword evidence="3" id="KW-1185">Reference proteome</keyword>
<dbReference type="Proteomes" id="UP000184301">
    <property type="component" value="Unassembled WGS sequence"/>
</dbReference>
<dbReference type="STRING" id="1121950.SAMN02745243_01065"/>